<sequence>GNHTTQPLRDLYTELLTLPTVAKHIAGTVSHPAKTLLINHTTTPHTTNTHLPTTTHGYHHHLTTITGTLNTTPHTPNPHTNHTILIRPDGYIAYTGTNPTHLTQTLTHYLGTPHKD</sequence>
<dbReference type="AlphaFoldDB" id="A0A1H8UNC1"/>
<evidence type="ECO:0008006" key="4">
    <source>
        <dbReference type="Google" id="ProtNLM"/>
    </source>
</evidence>
<reference evidence="2 3" key="1">
    <citation type="submission" date="2016-10" db="EMBL/GenBank/DDBJ databases">
        <authorList>
            <person name="de Groot N.N."/>
        </authorList>
    </citation>
    <scope>NUCLEOTIDE SEQUENCE [LARGE SCALE GENOMIC DNA]</scope>
    <source>
        <strain evidence="2 3">CGMCC 4.2026</strain>
    </source>
</reference>
<gene>
    <name evidence="1" type="ORF">SAMN05216267_105541</name>
    <name evidence="2" type="ORF">SAMN05216267_107720</name>
</gene>
<organism evidence="2 3">
    <name type="scientific">Actinacidiphila rubida</name>
    <dbReference type="NCBI Taxonomy" id="310780"/>
    <lineage>
        <taxon>Bacteria</taxon>
        <taxon>Bacillati</taxon>
        <taxon>Actinomycetota</taxon>
        <taxon>Actinomycetes</taxon>
        <taxon>Kitasatosporales</taxon>
        <taxon>Streptomycetaceae</taxon>
        <taxon>Actinacidiphila</taxon>
    </lineage>
</organism>
<evidence type="ECO:0000313" key="2">
    <source>
        <dbReference type="EMBL" id="SEP04108.1"/>
    </source>
</evidence>
<accession>A0A1H8UNC1</accession>
<keyword evidence="3" id="KW-1185">Reference proteome</keyword>
<dbReference type="Gene3D" id="3.40.30.120">
    <property type="match status" value="1"/>
</dbReference>
<dbReference type="Proteomes" id="UP000181951">
    <property type="component" value="Unassembled WGS sequence"/>
</dbReference>
<evidence type="ECO:0000313" key="1">
    <source>
        <dbReference type="EMBL" id="SEO91973.1"/>
    </source>
</evidence>
<proteinExistence type="predicted"/>
<name>A0A1H8UNC1_9ACTN</name>
<dbReference type="EMBL" id="FODD01000055">
    <property type="protein sequence ID" value="SEO91973.1"/>
    <property type="molecule type" value="Genomic_DNA"/>
</dbReference>
<feature type="non-terminal residue" evidence="2">
    <location>
        <position position="1"/>
    </location>
</feature>
<evidence type="ECO:0000313" key="3">
    <source>
        <dbReference type="Proteomes" id="UP000181951"/>
    </source>
</evidence>
<dbReference type="Pfam" id="PF21274">
    <property type="entry name" value="Rng_hyd_C"/>
    <property type="match status" value="1"/>
</dbReference>
<dbReference type="EMBL" id="FODD01000077">
    <property type="protein sequence ID" value="SEP04108.1"/>
    <property type="molecule type" value="Genomic_DNA"/>
</dbReference>
<protein>
    <recommendedName>
        <fullName evidence="4">Monooxygenase</fullName>
    </recommendedName>
</protein>